<comment type="caution">
    <text evidence="2">The sequence shown here is derived from an EMBL/GenBank/DDBJ whole genome shotgun (WGS) entry which is preliminary data.</text>
</comment>
<accession>A0A418PXF9</accession>
<dbReference type="Proteomes" id="UP000285023">
    <property type="component" value="Unassembled WGS sequence"/>
</dbReference>
<dbReference type="EMBL" id="QXTF01000005">
    <property type="protein sequence ID" value="RIX26793.1"/>
    <property type="molecule type" value="Genomic_DNA"/>
</dbReference>
<dbReference type="Pfam" id="PF09411">
    <property type="entry name" value="PagL"/>
    <property type="match status" value="1"/>
</dbReference>
<dbReference type="AlphaFoldDB" id="A0A418PXF9"/>
<dbReference type="Gene3D" id="2.40.160.20">
    <property type="match status" value="1"/>
</dbReference>
<evidence type="ECO:0000313" key="3">
    <source>
        <dbReference type="Proteomes" id="UP000285023"/>
    </source>
</evidence>
<keyword evidence="2" id="KW-0378">Hydrolase</keyword>
<dbReference type="GO" id="GO:0016787">
    <property type="term" value="F:hydrolase activity"/>
    <property type="evidence" value="ECO:0007669"/>
    <property type="project" value="UniProtKB-KW"/>
</dbReference>
<feature type="signal peptide" evidence="1">
    <location>
        <begin position="1"/>
        <end position="20"/>
    </location>
</feature>
<reference evidence="2 3" key="1">
    <citation type="submission" date="2018-09" db="EMBL/GenBank/DDBJ databases">
        <title>Sphingomonas sp. DAC4.</title>
        <authorList>
            <person name="Seo T."/>
        </authorList>
    </citation>
    <scope>NUCLEOTIDE SEQUENCE [LARGE SCALE GENOMIC DNA]</scope>
    <source>
        <strain evidence="2 3">DAC4</strain>
    </source>
</reference>
<evidence type="ECO:0000313" key="2">
    <source>
        <dbReference type="EMBL" id="RIX26793.1"/>
    </source>
</evidence>
<keyword evidence="1" id="KW-0732">Signal</keyword>
<keyword evidence="3" id="KW-1185">Reference proteome</keyword>
<protein>
    <submittedName>
        <fullName evidence="2">Acyloxyacyl hydrolase</fullName>
    </submittedName>
</protein>
<feature type="chain" id="PRO_5019160818" evidence="1">
    <location>
        <begin position="21"/>
        <end position="169"/>
    </location>
</feature>
<evidence type="ECO:0000256" key="1">
    <source>
        <dbReference type="SAM" id="SignalP"/>
    </source>
</evidence>
<gene>
    <name evidence="2" type="ORF">D3M59_11415</name>
</gene>
<sequence length="169" mass="17974">MKKLFISATCGLLLAAPANAGEVFGGLYIHDVDTVSTKSGIEDGVDIQLGYRGGHIGSTPLQPYAFGALNTNGETSYAAIGMSAHFGRRLFVRPGLGLAIHNGSDSNFNRADKIAFGSRILFEPELGIGYHISDRASVEASWVHLSHAQLFGGQNPGIDNIGVRFGWKL</sequence>
<proteinExistence type="predicted"/>
<dbReference type="RefSeq" id="WP_119533810.1">
    <property type="nucleotide sequence ID" value="NZ_QXTF01000005.1"/>
</dbReference>
<organism evidence="2 3">
    <name type="scientific">Sphingomonas edaphi</name>
    <dbReference type="NCBI Taxonomy" id="2315689"/>
    <lineage>
        <taxon>Bacteria</taxon>
        <taxon>Pseudomonadati</taxon>
        <taxon>Pseudomonadota</taxon>
        <taxon>Alphaproteobacteria</taxon>
        <taxon>Sphingomonadales</taxon>
        <taxon>Sphingomonadaceae</taxon>
        <taxon>Sphingomonas</taxon>
    </lineage>
</organism>
<name>A0A418PXF9_9SPHN</name>
<dbReference type="InterPro" id="IPR018550">
    <property type="entry name" value="Lipid-A_deacylase-rel"/>
</dbReference>
<dbReference type="OrthoDB" id="8112769at2"/>